<accession>A0A6A6M4S4</accession>
<dbReference type="InterPro" id="IPR023780">
    <property type="entry name" value="Chromo_domain"/>
</dbReference>
<protein>
    <recommendedName>
        <fullName evidence="1">Chromo domain-containing protein</fullName>
    </recommendedName>
</protein>
<proteinExistence type="predicted"/>
<evidence type="ECO:0000313" key="2">
    <source>
        <dbReference type="EMBL" id="KAF2307373.1"/>
    </source>
</evidence>
<evidence type="ECO:0000259" key="1">
    <source>
        <dbReference type="PROSITE" id="PS50013"/>
    </source>
</evidence>
<gene>
    <name evidence="2" type="ORF">GH714_026702</name>
</gene>
<dbReference type="Gene3D" id="2.40.50.40">
    <property type="match status" value="1"/>
</dbReference>
<sequence>MYQRVQQYVSSYDVCQRAKSDTLSLAGLLQPLPLPCQVWDDITLDFIEGLPSSHVDDDGDVLMEPEAVLDARWVKKGSKLMEQSLIKWKHLPTEEATWENAQDIQDTFVNLEDKVSVIGRGIDKPR</sequence>
<dbReference type="InterPro" id="IPR000953">
    <property type="entry name" value="Chromo/chromo_shadow_dom"/>
</dbReference>
<dbReference type="Proteomes" id="UP000467840">
    <property type="component" value="Chromosome 9"/>
</dbReference>
<organism evidence="2 3">
    <name type="scientific">Hevea brasiliensis</name>
    <name type="common">Para rubber tree</name>
    <name type="synonym">Siphonia brasiliensis</name>
    <dbReference type="NCBI Taxonomy" id="3981"/>
    <lineage>
        <taxon>Eukaryota</taxon>
        <taxon>Viridiplantae</taxon>
        <taxon>Streptophyta</taxon>
        <taxon>Embryophyta</taxon>
        <taxon>Tracheophyta</taxon>
        <taxon>Spermatophyta</taxon>
        <taxon>Magnoliopsida</taxon>
        <taxon>eudicotyledons</taxon>
        <taxon>Gunneridae</taxon>
        <taxon>Pentapetalae</taxon>
        <taxon>rosids</taxon>
        <taxon>fabids</taxon>
        <taxon>Malpighiales</taxon>
        <taxon>Euphorbiaceae</taxon>
        <taxon>Crotonoideae</taxon>
        <taxon>Micrandreae</taxon>
        <taxon>Hevea</taxon>
    </lineage>
</organism>
<dbReference type="EMBL" id="JAAGAX010000008">
    <property type="protein sequence ID" value="KAF2307373.1"/>
    <property type="molecule type" value="Genomic_DNA"/>
</dbReference>
<dbReference type="SUPFAM" id="SSF54160">
    <property type="entry name" value="Chromo domain-like"/>
    <property type="match status" value="1"/>
</dbReference>
<feature type="domain" description="Chromo" evidence="1">
    <location>
        <begin position="63"/>
        <end position="126"/>
    </location>
</feature>
<dbReference type="InterPro" id="IPR016197">
    <property type="entry name" value="Chromo-like_dom_sf"/>
</dbReference>
<evidence type="ECO:0000313" key="3">
    <source>
        <dbReference type="Proteomes" id="UP000467840"/>
    </source>
</evidence>
<keyword evidence="3" id="KW-1185">Reference proteome</keyword>
<dbReference type="AlphaFoldDB" id="A0A6A6M4S4"/>
<name>A0A6A6M4S4_HEVBR</name>
<dbReference type="Pfam" id="PF00385">
    <property type="entry name" value="Chromo"/>
    <property type="match status" value="1"/>
</dbReference>
<comment type="caution">
    <text evidence="2">The sequence shown here is derived from an EMBL/GenBank/DDBJ whole genome shotgun (WGS) entry which is preliminary data.</text>
</comment>
<reference evidence="2 3" key="1">
    <citation type="journal article" date="2020" name="Mol. Plant">
        <title>The Chromosome-Based Rubber Tree Genome Provides New Insights into Spurge Genome Evolution and Rubber Biosynthesis.</title>
        <authorList>
            <person name="Liu J."/>
            <person name="Shi C."/>
            <person name="Shi C.C."/>
            <person name="Li W."/>
            <person name="Zhang Q.J."/>
            <person name="Zhang Y."/>
            <person name="Li K."/>
            <person name="Lu H.F."/>
            <person name="Shi C."/>
            <person name="Zhu S.T."/>
            <person name="Xiao Z.Y."/>
            <person name="Nan H."/>
            <person name="Yue Y."/>
            <person name="Zhu X.G."/>
            <person name="Wu Y."/>
            <person name="Hong X.N."/>
            <person name="Fan G.Y."/>
            <person name="Tong Y."/>
            <person name="Zhang D."/>
            <person name="Mao C.L."/>
            <person name="Liu Y.L."/>
            <person name="Hao S.J."/>
            <person name="Liu W.Q."/>
            <person name="Lv M.Q."/>
            <person name="Zhang H.B."/>
            <person name="Liu Y."/>
            <person name="Hu-Tang G.R."/>
            <person name="Wang J.P."/>
            <person name="Wang J.H."/>
            <person name="Sun Y.H."/>
            <person name="Ni S.B."/>
            <person name="Chen W.B."/>
            <person name="Zhang X.C."/>
            <person name="Jiao Y.N."/>
            <person name="Eichler E.E."/>
            <person name="Li G.H."/>
            <person name="Liu X."/>
            <person name="Gao L.Z."/>
        </authorList>
    </citation>
    <scope>NUCLEOTIDE SEQUENCE [LARGE SCALE GENOMIC DNA]</scope>
    <source>
        <strain evidence="3">cv. GT1</strain>
        <tissue evidence="2">Leaf</tissue>
    </source>
</reference>
<dbReference type="PROSITE" id="PS50013">
    <property type="entry name" value="CHROMO_2"/>
    <property type="match status" value="1"/>
</dbReference>